<accession>A0ABU9ZNW2</accession>
<dbReference type="InterPro" id="IPR001029">
    <property type="entry name" value="Flagellin_N"/>
</dbReference>
<evidence type="ECO:0000313" key="6">
    <source>
        <dbReference type="EMBL" id="MEN3232722.1"/>
    </source>
</evidence>
<evidence type="ECO:0000256" key="1">
    <source>
        <dbReference type="ARBA" id="ARBA00005709"/>
    </source>
</evidence>
<comment type="function">
    <text evidence="3">Flagellin is the subunit protein which polymerizes to form the filaments of bacterial flagella.</text>
</comment>
<keyword evidence="7" id="KW-1185">Reference proteome</keyword>
<dbReference type="RefSeq" id="WP_346012779.1">
    <property type="nucleotide sequence ID" value="NZ_JAQYXP010000001.1"/>
</dbReference>
<sequence>MSSSITLSAATRQNLLSLQDTAALAATNQGRLSTGKKVNSALDNPVNYFTAVGLSDRASALTDLLDGVSNGIQTIQAAAKGVDAVTSVVKQMQSVVTQAQSNATANLPKLQGTRALATAGEATATGKSIYDVTMGKTLAGTAAAATSSTPGVVGINTANANQMQLSAGFTTYKFDIGSTDTVSDLVNNINKSGIATATIDVQGQLQITGTGSDTLSVGLGKTTSGAFAVDATETAKLTGGATPSAAGGTSAQRSTLVGQFNALRTQLDQAARDAGFNGTNLLAGDSLSIAFNEKTGAAKSKLDIQGTSLSASALGIGEFKDSATAQLGADIGIQNNADLTKAADALSNALANLKSISSTFGSNLSTVQNRQNFTKEMINVLTTGAANLTNADMNEEAANSQALATRQSLAVSSLSLASQASQGILQLLR</sequence>
<evidence type="ECO:0000256" key="3">
    <source>
        <dbReference type="RuleBase" id="RU362073"/>
    </source>
</evidence>
<dbReference type="InterPro" id="IPR001492">
    <property type="entry name" value="Flagellin"/>
</dbReference>
<feature type="domain" description="Flagellin C-terminal" evidence="5">
    <location>
        <begin position="345"/>
        <end position="428"/>
    </location>
</feature>
<keyword evidence="2 3" id="KW-0975">Bacterial flagellum</keyword>
<evidence type="ECO:0000256" key="2">
    <source>
        <dbReference type="ARBA" id="ARBA00023143"/>
    </source>
</evidence>
<dbReference type="EMBL" id="JAQYXP010000001">
    <property type="protein sequence ID" value="MEN3232722.1"/>
    <property type="molecule type" value="Genomic_DNA"/>
</dbReference>
<reference evidence="6 7" key="1">
    <citation type="journal article" date="2023" name="PLoS ONE">
        <title>Complete genome assembly of Hawai'i environmental nontuberculous mycobacteria reveals unexpected co-isolation with methylobacteria.</title>
        <authorList>
            <person name="Hendrix J."/>
            <person name="Epperson L.E."/>
            <person name="Tong E.I."/>
            <person name="Chan Y.L."/>
            <person name="Hasan N.A."/>
            <person name="Dawrs S.N."/>
            <person name="Norton G.J."/>
            <person name="Virdi R."/>
            <person name="Crooks J.L."/>
            <person name="Chan E.D."/>
            <person name="Honda J.R."/>
            <person name="Strong M."/>
        </authorList>
    </citation>
    <scope>NUCLEOTIDE SEQUENCE [LARGE SCALE GENOMIC DNA]</scope>
    <source>
        <strain evidence="6 7">NJH_HI04-1</strain>
    </source>
</reference>
<dbReference type="Proteomes" id="UP001407347">
    <property type="component" value="Unassembled WGS sequence"/>
</dbReference>
<evidence type="ECO:0000313" key="7">
    <source>
        <dbReference type="Proteomes" id="UP001407347"/>
    </source>
</evidence>
<protein>
    <recommendedName>
        <fullName evidence="3">Flagellin</fullName>
    </recommendedName>
</protein>
<dbReference type="PANTHER" id="PTHR42792:SF2">
    <property type="entry name" value="FLAGELLIN"/>
    <property type="match status" value="1"/>
</dbReference>
<evidence type="ECO:0000259" key="5">
    <source>
        <dbReference type="Pfam" id="PF00700"/>
    </source>
</evidence>
<keyword evidence="3" id="KW-0964">Secreted</keyword>
<evidence type="ECO:0000259" key="4">
    <source>
        <dbReference type="Pfam" id="PF00669"/>
    </source>
</evidence>
<comment type="caution">
    <text evidence="6">The sequence shown here is derived from an EMBL/GenBank/DDBJ whole genome shotgun (WGS) entry which is preliminary data.</text>
</comment>
<keyword evidence="6" id="KW-0282">Flagellum</keyword>
<dbReference type="InterPro" id="IPR046358">
    <property type="entry name" value="Flagellin_C"/>
</dbReference>
<keyword evidence="6" id="KW-0966">Cell projection</keyword>
<feature type="domain" description="Flagellin N-terminal" evidence="4">
    <location>
        <begin position="10"/>
        <end position="105"/>
    </location>
</feature>
<proteinExistence type="inferred from homology"/>
<comment type="subcellular location">
    <subcellularLocation>
        <location evidence="3">Secreted</location>
    </subcellularLocation>
    <subcellularLocation>
        <location evidence="3">Bacterial flagellum</location>
    </subcellularLocation>
</comment>
<dbReference type="SUPFAM" id="SSF64518">
    <property type="entry name" value="Phase 1 flagellin"/>
    <property type="match status" value="1"/>
</dbReference>
<name>A0ABU9ZNW2_9HYPH</name>
<dbReference type="Pfam" id="PF00669">
    <property type="entry name" value="Flagellin_N"/>
    <property type="match status" value="1"/>
</dbReference>
<organism evidence="6 7">
    <name type="scientific">Methylobacterium ajmalii</name>
    <dbReference type="NCBI Taxonomy" id="2738439"/>
    <lineage>
        <taxon>Bacteria</taxon>
        <taxon>Pseudomonadati</taxon>
        <taxon>Pseudomonadota</taxon>
        <taxon>Alphaproteobacteria</taxon>
        <taxon>Hyphomicrobiales</taxon>
        <taxon>Methylobacteriaceae</taxon>
        <taxon>Methylobacterium</taxon>
    </lineage>
</organism>
<dbReference type="PANTHER" id="PTHR42792">
    <property type="entry name" value="FLAGELLIN"/>
    <property type="match status" value="1"/>
</dbReference>
<comment type="similarity">
    <text evidence="1 3">Belongs to the bacterial flagellin family.</text>
</comment>
<keyword evidence="6" id="KW-0969">Cilium</keyword>
<dbReference type="Gene3D" id="1.20.1330.10">
    <property type="entry name" value="f41 fragment of flagellin, N-terminal domain"/>
    <property type="match status" value="1"/>
</dbReference>
<dbReference type="Pfam" id="PF00700">
    <property type="entry name" value="Flagellin_C"/>
    <property type="match status" value="1"/>
</dbReference>
<gene>
    <name evidence="6" type="ORF">PUR29_03705</name>
</gene>